<organism evidence="1 2">
    <name type="scientific">Listeria cornellensis FSL F6-0969</name>
    <dbReference type="NCBI Taxonomy" id="1265820"/>
    <lineage>
        <taxon>Bacteria</taxon>
        <taxon>Bacillati</taxon>
        <taxon>Bacillota</taxon>
        <taxon>Bacilli</taxon>
        <taxon>Bacillales</taxon>
        <taxon>Listeriaceae</taxon>
        <taxon>Listeria</taxon>
    </lineage>
</organism>
<dbReference type="RefSeq" id="WP_036078282.1">
    <property type="nucleotide sequence ID" value="NZ_AODE01000013.1"/>
</dbReference>
<accession>W7C5Y2</accession>
<evidence type="ECO:0000313" key="2">
    <source>
        <dbReference type="Proteomes" id="UP000019254"/>
    </source>
</evidence>
<dbReference type="STRING" id="1265820.PCORN_06155"/>
<sequence length="66" mass="7654">MWYVSIGTELLTTKMGICRRAESSNFFIRWGGKLVSRIVYVLPAPRFLFVKFKLILGVFTVKLKKV</sequence>
<comment type="caution">
    <text evidence="1">The sequence shown here is derived from an EMBL/GenBank/DDBJ whole genome shotgun (WGS) entry which is preliminary data.</text>
</comment>
<dbReference type="Proteomes" id="UP000019254">
    <property type="component" value="Unassembled WGS sequence"/>
</dbReference>
<keyword evidence="2" id="KW-1185">Reference proteome</keyword>
<name>W7C5Y2_9LIST</name>
<evidence type="ECO:0000313" key="1">
    <source>
        <dbReference type="EMBL" id="EUJ31061.1"/>
    </source>
</evidence>
<reference evidence="1 2" key="1">
    <citation type="journal article" date="2014" name="Int. J. Syst. Evol. Microbiol.">
        <title>Listeria floridensis sp. nov., Listeria aquatica sp. nov., Listeria cornellensis sp. nov., Listeria riparia sp. nov. and Listeria grandensis sp. nov., from agricultural and natural environments.</title>
        <authorList>
            <person name="den Bakker H.C."/>
            <person name="Warchocki S."/>
            <person name="Wright E.M."/>
            <person name="Allred A.F."/>
            <person name="Ahlstrom C."/>
            <person name="Manuel C.S."/>
            <person name="Stasiewicz M.J."/>
            <person name="Burrell A."/>
            <person name="Roof S."/>
            <person name="Strawn L."/>
            <person name="Fortes E.D."/>
            <person name="Nightingale K.K."/>
            <person name="Kephart D."/>
            <person name="Wiedmann M."/>
        </authorList>
    </citation>
    <scope>NUCLEOTIDE SEQUENCE [LARGE SCALE GENOMIC DNA]</scope>
    <source>
        <strain evidence="2">FSL F6-969</strain>
    </source>
</reference>
<proteinExistence type="predicted"/>
<protein>
    <submittedName>
        <fullName evidence="1">Uncharacterized protein</fullName>
    </submittedName>
</protein>
<gene>
    <name evidence="1" type="ORF">PCORN_06155</name>
</gene>
<dbReference type="PATRIC" id="fig|1265820.5.peg.1206"/>
<dbReference type="AlphaFoldDB" id="W7C5Y2"/>
<dbReference type="EMBL" id="AODE01000013">
    <property type="protein sequence ID" value="EUJ31061.1"/>
    <property type="molecule type" value="Genomic_DNA"/>
</dbReference>